<protein>
    <submittedName>
        <fullName evidence="3">ABC transporter substrate-binding protein</fullName>
    </submittedName>
</protein>
<dbReference type="SUPFAM" id="SSF53850">
    <property type="entry name" value="Periplasmic binding protein-like II"/>
    <property type="match status" value="1"/>
</dbReference>
<proteinExistence type="inferred from homology"/>
<comment type="caution">
    <text evidence="3">The sequence shown here is derived from an EMBL/GenBank/DDBJ whole genome shotgun (WGS) entry which is preliminary data.</text>
</comment>
<comment type="similarity">
    <text evidence="1">Belongs to the UPF0065 (bug) family.</text>
</comment>
<sequence length="341" mass="36502">MHSVGQKNQMETTMNYLETFKRARALLVSLAFGLVAAAAAAGPWPERPIKIVVSSAAGGGPDILARQIAQKLSSAVGQPVIVENKIGANGIIAVSEVARSAPDGYTLLYTGASSTALNQALRTDLPFDVQRDLQPVTQIGVGANYLVVAADMPIADMDQFVRYAKARPQELAYASWGVGSPGHLTMAAIENQAGIQLRHIPYKSIPQMLQDLQAGTVKVAVVDPVSSLPFIRSGSIKVVSAIGTVKGPLLPEVRTMNEQGYRFDANGWHGVFVAARTPEAIVVRLNHEINAILKDADMRARLTQLNIGSSTPTSPSDFQKILQSDIQFWSQVVTTNHIAAN</sequence>
<dbReference type="PANTHER" id="PTHR42928">
    <property type="entry name" value="TRICARBOXYLATE-BINDING PROTEIN"/>
    <property type="match status" value="1"/>
</dbReference>
<dbReference type="InterPro" id="IPR005064">
    <property type="entry name" value="BUG"/>
</dbReference>
<reference evidence="3 4" key="1">
    <citation type="submission" date="2017-08" db="EMBL/GenBank/DDBJ databases">
        <title>Infants hospitalized years apart are colonized by the same room-sourced microbial strains.</title>
        <authorList>
            <person name="Brooks B."/>
            <person name="Olm M.R."/>
            <person name="Firek B.A."/>
            <person name="Baker R."/>
            <person name="Thomas B.C."/>
            <person name="Morowitz M.J."/>
            <person name="Banfield J.F."/>
        </authorList>
    </citation>
    <scope>NUCLEOTIDE SEQUENCE [LARGE SCALE GENOMIC DNA]</scope>
    <source>
        <strain evidence="3">S2_005_003_R2_41</strain>
    </source>
</reference>
<dbReference type="EMBL" id="QFPP01000001">
    <property type="protein sequence ID" value="PZQ78470.1"/>
    <property type="molecule type" value="Genomic_DNA"/>
</dbReference>
<organism evidence="3 4">
    <name type="scientific">Variovorax paradoxus</name>
    <dbReference type="NCBI Taxonomy" id="34073"/>
    <lineage>
        <taxon>Bacteria</taxon>
        <taxon>Pseudomonadati</taxon>
        <taxon>Pseudomonadota</taxon>
        <taxon>Betaproteobacteria</taxon>
        <taxon>Burkholderiales</taxon>
        <taxon>Comamonadaceae</taxon>
        <taxon>Variovorax</taxon>
    </lineage>
</organism>
<dbReference type="PIRSF" id="PIRSF017082">
    <property type="entry name" value="YflP"/>
    <property type="match status" value="1"/>
</dbReference>
<evidence type="ECO:0000313" key="4">
    <source>
        <dbReference type="Proteomes" id="UP000249135"/>
    </source>
</evidence>
<dbReference type="InterPro" id="IPR042100">
    <property type="entry name" value="Bug_dom1"/>
</dbReference>
<evidence type="ECO:0000256" key="1">
    <source>
        <dbReference type="ARBA" id="ARBA00006987"/>
    </source>
</evidence>
<dbReference type="Pfam" id="PF03401">
    <property type="entry name" value="TctC"/>
    <property type="match status" value="1"/>
</dbReference>
<dbReference type="Gene3D" id="3.40.190.10">
    <property type="entry name" value="Periplasmic binding protein-like II"/>
    <property type="match status" value="1"/>
</dbReference>
<dbReference type="Proteomes" id="UP000249135">
    <property type="component" value="Unassembled WGS sequence"/>
</dbReference>
<keyword evidence="2" id="KW-0732">Signal</keyword>
<dbReference type="AlphaFoldDB" id="A0A2W5SUM7"/>
<evidence type="ECO:0000256" key="2">
    <source>
        <dbReference type="SAM" id="SignalP"/>
    </source>
</evidence>
<feature type="signal peptide" evidence="2">
    <location>
        <begin position="1"/>
        <end position="40"/>
    </location>
</feature>
<accession>A0A2W5SUM7</accession>
<gene>
    <name evidence="3" type="ORF">DI563_00405</name>
</gene>
<name>A0A2W5SUM7_VARPD</name>
<feature type="chain" id="PRO_5016035760" evidence="2">
    <location>
        <begin position="41"/>
        <end position="341"/>
    </location>
</feature>
<dbReference type="Gene3D" id="3.40.190.150">
    <property type="entry name" value="Bordetella uptake gene, domain 1"/>
    <property type="match status" value="1"/>
</dbReference>
<dbReference type="PANTHER" id="PTHR42928:SF5">
    <property type="entry name" value="BLR1237 PROTEIN"/>
    <property type="match status" value="1"/>
</dbReference>
<evidence type="ECO:0000313" key="3">
    <source>
        <dbReference type="EMBL" id="PZQ78470.1"/>
    </source>
</evidence>